<dbReference type="Proteomes" id="UP001501758">
    <property type="component" value="Unassembled WGS sequence"/>
</dbReference>
<keyword evidence="1" id="KW-0732">Signal</keyword>
<dbReference type="PANTHER" id="PTHR36057:SF1">
    <property type="entry name" value="LIPOPROTEIN LIPID ATTACHMENT SITE-LIKE PROTEIN, PUTATIVE (DUF1223)-RELATED"/>
    <property type="match status" value="1"/>
</dbReference>
<dbReference type="PANTHER" id="PTHR36057">
    <property type="match status" value="1"/>
</dbReference>
<name>A0ABP3U515_9FLAO</name>
<comment type="caution">
    <text evidence="2">The sequence shown here is derived from an EMBL/GenBank/DDBJ whole genome shotgun (WGS) entry which is preliminary data.</text>
</comment>
<feature type="signal peptide" evidence="1">
    <location>
        <begin position="1"/>
        <end position="19"/>
    </location>
</feature>
<dbReference type="InterPro" id="IPR010634">
    <property type="entry name" value="DUF1223"/>
</dbReference>
<sequence>MIRNLLILLTITISSWANAQQEDKSFVVMELFTSQGCSSCPPADELLDVIKEKYKDDNVFVLSYHVDYWNRLGWKDPFSTEGFTDYQRDYAQQFNSRSIYTPQLVVNGSEHFTGSNSSKAVSAIRNYSKQTTNNIIQLKDAKRKGEIIAINYEVEGESFEQITLALVVSERITKIKRGENRNRTLKNSNIVANRVISTKDIDSIQITIPDWVEDKDELTIIAYTQNNKLITTGAAKVSI</sequence>
<accession>A0ABP3U515</accession>
<dbReference type="EMBL" id="BAAAGE010000002">
    <property type="protein sequence ID" value="GAA0723315.1"/>
    <property type="molecule type" value="Genomic_DNA"/>
</dbReference>
<evidence type="ECO:0000313" key="3">
    <source>
        <dbReference type="Proteomes" id="UP001501758"/>
    </source>
</evidence>
<keyword evidence="3" id="KW-1185">Reference proteome</keyword>
<proteinExistence type="predicted"/>
<feature type="chain" id="PRO_5046181895" evidence="1">
    <location>
        <begin position="20"/>
        <end position="239"/>
    </location>
</feature>
<dbReference type="SUPFAM" id="SSF52833">
    <property type="entry name" value="Thioredoxin-like"/>
    <property type="match status" value="1"/>
</dbReference>
<evidence type="ECO:0000256" key="1">
    <source>
        <dbReference type="SAM" id="SignalP"/>
    </source>
</evidence>
<organism evidence="2 3">
    <name type="scientific">Aquimarina litoralis</name>
    <dbReference type="NCBI Taxonomy" id="584605"/>
    <lineage>
        <taxon>Bacteria</taxon>
        <taxon>Pseudomonadati</taxon>
        <taxon>Bacteroidota</taxon>
        <taxon>Flavobacteriia</taxon>
        <taxon>Flavobacteriales</taxon>
        <taxon>Flavobacteriaceae</taxon>
        <taxon>Aquimarina</taxon>
    </lineage>
</organism>
<dbReference type="InterPro" id="IPR036249">
    <property type="entry name" value="Thioredoxin-like_sf"/>
</dbReference>
<dbReference type="Gene3D" id="3.40.30.10">
    <property type="entry name" value="Glutaredoxin"/>
    <property type="match status" value="1"/>
</dbReference>
<dbReference type="Pfam" id="PF06764">
    <property type="entry name" value="DUF1223"/>
    <property type="match status" value="1"/>
</dbReference>
<evidence type="ECO:0000313" key="2">
    <source>
        <dbReference type="EMBL" id="GAA0723315.1"/>
    </source>
</evidence>
<reference evidence="3" key="1">
    <citation type="journal article" date="2019" name="Int. J. Syst. Evol. Microbiol.">
        <title>The Global Catalogue of Microorganisms (GCM) 10K type strain sequencing project: providing services to taxonomists for standard genome sequencing and annotation.</title>
        <authorList>
            <consortium name="The Broad Institute Genomics Platform"/>
            <consortium name="The Broad Institute Genome Sequencing Center for Infectious Disease"/>
            <person name="Wu L."/>
            <person name="Ma J."/>
        </authorList>
    </citation>
    <scope>NUCLEOTIDE SEQUENCE [LARGE SCALE GENOMIC DNA]</scope>
    <source>
        <strain evidence="3">JCM 15974</strain>
    </source>
</reference>
<gene>
    <name evidence="2" type="ORF">GCM10009430_26620</name>
</gene>
<dbReference type="RefSeq" id="WP_343912782.1">
    <property type="nucleotide sequence ID" value="NZ_BAAAGE010000002.1"/>
</dbReference>
<protein>
    <submittedName>
        <fullName evidence="2">DUF1223 domain-containing protein</fullName>
    </submittedName>
</protein>